<dbReference type="InterPro" id="IPR003661">
    <property type="entry name" value="HisK_dim/P_dom"/>
</dbReference>
<protein>
    <recommendedName>
        <fullName evidence="2">histidine kinase</fullName>
        <ecNumber evidence="2">2.7.13.3</ecNumber>
    </recommendedName>
</protein>
<dbReference type="PROSITE" id="PS50109">
    <property type="entry name" value="HIS_KIN"/>
    <property type="match status" value="1"/>
</dbReference>
<feature type="transmembrane region" description="Helical" evidence="6">
    <location>
        <begin position="238"/>
        <end position="256"/>
    </location>
</feature>
<dbReference type="InterPro" id="IPR003594">
    <property type="entry name" value="HATPase_dom"/>
</dbReference>
<evidence type="ECO:0000313" key="9">
    <source>
        <dbReference type="EMBL" id="QGY39388.1"/>
    </source>
</evidence>
<dbReference type="SMART" id="SM00448">
    <property type="entry name" value="REC"/>
    <property type="match status" value="1"/>
</dbReference>
<dbReference type="Gene3D" id="3.30.565.10">
    <property type="entry name" value="Histidine kinase-like ATPase, C-terminal domain"/>
    <property type="match status" value="1"/>
</dbReference>
<dbReference type="SMART" id="SM00387">
    <property type="entry name" value="HATPase_c"/>
    <property type="match status" value="1"/>
</dbReference>
<evidence type="ECO:0000256" key="1">
    <source>
        <dbReference type="ARBA" id="ARBA00000085"/>
    </source>
</evidence>
<dbReference type="AlphaFoldDB" id="A0A6I6JEF3"/>
<keyword evidence="6" id="KW-0812">Transmembrane</keyword>
<proteinExistence type="predicted"/>
<evidence type="ECO:0000256" key="3">
    <source>
        <dbReference type="ARBA" id="ARBA00022553"/>
    </source>
</evidence>
<dbReference type="FunFam" id="3.30.565.10:FF:000010">
    <property type="entry name" value="Sensor histidine kinase RcsC"/>
    <property type="match status" value="1"/>
</dbReference>
<dbReference type="Proteomes" id="UP000428328">
    <property type="component" value="Chromosome"/>
</dbReference>
<dbReference type="PROSITE" id="PS50110">
    <property type="entry name" value="RESPONSE_REGULATORY"/>
    <property type="match status" value="1"/>
</dbReference>
<keyword evidence="6" id="KW-1133">Transmembrane helix</keyword>
<feature type="domain" description="Response regulatory" evidence="8">
    <location>
        <begin position="548"/>
        <end position="667"/>
    </location>
</feature>
<dbReference type="PRINTS" id="PR00344">
    <property type="entry name" value="BCTRLSENSOR"/>
</dbReference>
<dbReference type="InterPro" id="IPR036097">
    <property type="entry name" value="HisK_dim/P_sf"/>
</dbReference>
<dbReference type="Gene3D" id="1.10.287.130">
    <property type="match status" value="1"/>
</dbReference>
<dbReference type="KEGG" id="psel:GM415_04375"/>
<dbReference type="GO" id="GO:0000155">
    <property type="term" value="F:phosphorelay sensor kinase activity"/>
    <property type="evidence" value="ECO:0007669"/>
    <property type="project" value="InterPro"/>
</dbReference>
<dbReference type="EC" id="2.7.13.3" evidence="2"/>
<feature type="modified residue" description="4-aspartylphosphate" evidence="4">
    <location>
        <position position="597"/>
    </location>
</feature>
<dbReference type="InterPro" id="IPR004358">
    <property type="entry name" value="Sig_transdc_His_kin-like_C"/>
</dbReference>
<keyword evidence="6" id="KW-0472">Membrane</keyword>
<dbReference type="Pfam" id="PF02518">
    <property type="entry name" value="HATPase_c"/>
    <property type="match status" value="1"/>
</dbReference>
<dbReference type="CDD" id="cd00082">
    <property type="entry name" value="HisKA"/>
    <property type="match status" value="1"/>
</dbReference>
<dbReference type="SUPFAM" id="SSF55874">
    <property type="entry name" value="ATPase domain of HSP90 chaperone/DNA topoisomerase II/histidine kinase"/>
    <property type="match status" value="1"/>
</dbReference>
<evidence type="ECO:0000256" key="2">
    <source>
        <dbReference type="ARBA" id="ARBA00012438"/>
    </source>
</evidence>
<reference evidence="9 10" key="1">
    <citation type="submission" date="2019-11" db="EMBL/GenBank/DDBJ databases">
        <authorList>
            <person name="Zheng R.K."/>
            <person name="Sun C.M."/>
        </authorList>
    </citation>
    <scope>NUCLEOTIDE SEQUENCE [LARGE SCALE GENOMIC DNA]</scope>
    <source>
        <strain evidence="9 10">SRB007</strain>
    </source>
</reference>
<feature type="coiled-coil region" evidence="5">
    <location>
        <begin position="266"/>
        <end position="293"/>
    </location>
</feature>
<dbReference type="PANTHER" id="PTHR45339:SF5">
    <property type="entry name" value="HISTIDINE KINASE"/>
    <property type="match status" value="1"/>
</dbReference>
<feature type="domain" description="Histidine kinase" evidence="7">
    <location>
        <begin position="303"/>
        <end position="525"/>
    </location>
</feature>
<dbReference type="EMBL" id="CP046400">
    <property type="protein sequence ID" value="QGY39388.1"/>
    <property type="molecule type" value="Genomic_DNA"/>
</dbReference>
<dbReference type="SUPFAM" id="SSF47384">
    <property type="entry name" value="Homodimeric domain of signal transducing histidine kinase"/>
    <property type="match status" value="1"/>
</dbReference>
<dbReference type="SUPFAM" id="SSF52172">
    <property type="entry name" value="CheY-like"/>
    <property type="match status" value="1"/>
</dbReference>
<dbReference type="PANTHER" id="PTHR45339">
    <property type="entry name" value="HYBRID SIGNAL TRANSDUCTION HISTIDINE KINASE J"/>
    <property type="match status" value="1"/>
</dbReference>
<dbReference type="Pfam" id="PF00512">
    <property type="entry name" value="HisKA"/>
    <property type="match status" value="1"/>
</dbReference>
<comment type="catalytic activity">
    <reaction evidence="1">
        <text>ATP + protein L-histidine = ADP + protein N-phospho-L-histidine.</text>
        <dbReference type="EC" id="2.7.13.3"/>
    </reaction>
</comment>
<evidence type="ECO:0000256" key="6">
    <source>
        <dbReference type="SAM" id="Phobius"/>
    </source>
</evidence>
<keyword evidence="3 4" id="KW-0597">Phosphoprotein</keyword>
<dbReference type="CDD" id="cd16922">
    <property type="entry name" value="HATPase_EvgS-ArcB-TorS-like"/>
    <property type="match status" value="1"/>
</dbReference>
<dbReference type="InterPro" id="IPR011006">
    <property type="entry name" value="CheY-like_superfamily"/>
</dbReference>
<dbReference type="InterPro" id="IPR001789">
    <property type="entry name" value="Sig_transdc_resp-reg_receiver"/>
</dbReference>
<accession>A0A6I6JEF3</accession>
<feature type="transmembrane region" description="Helical" evidence="6">
    <location>
        <begin position="13"/>
        <end position="37"/>
    </location>
</feature>
<dbReference type="InterPro" id="IPR005467">
    <property type="entry name" value="His_kinase_dom"/>
</dbReference>
<organism evidence="9 10">
    <name type="scientific">Pseudodesulfovibrio cashew</name>
    <dbReference type="NCBI Taxonomy" id="2678688"/>
    <lineage>
        <taxon>Bacteria</taxon>
        <taxon>Pseudomonadati</taxon>
        <taxon>Thermodesulfobacteriota</taxon>
        <taxon>Desulfovibrionia</taxon>
        <taxon>Desulfovibrionales</taxon>
        <taxon>Desulfovibrionaceae</taxon>
    </lineage>
</organism>
<evidence type="ECO:0000313" key="10">
    <source>
        <dbReference type="Proteomes" id="UP000428328"/>
    </source>
</evidence>
<gene>
    <name evidence="9" type="ORF">GM415_04375</name>
</gene>
<dbReference type="CDD" id="cd17546">
    <property type="entry name" value="REC_hyHK_CKI1_RcsC-like"/>
    <property type="match status" value="1"/>
</dbReference>
<name>A0A6I6JEF3_9BACT</name>
<dbReference type="SMART" id="SM00388">
    <property type="entry name" value="HisKA"/>
    <property type="match status" value="1"/>
</dbReference>
<dbReference type="Pfam" id="PF00072">
    <property type="entry name" value="Response_reg"/>
    <property type="match status" value="1"/>
</dbReference>
<keyword evidence="10" id="KW-1185">Reference proteome</keyword>
<evidence type="ECO:0000259" key="8">
    <source>
        <dbReference type="PROSITE" id="PS50110"/>
    </source>
</evidence>
<evidence type="ECO:0000256" key="5">
    <source>
        <dbReference type="SAM" id="Coils"/>
    </source>
</evidence>
<evidence type="ECO:0000256" key="4">
    <source>
        <dbReference type="PROSITE-ProRule" id="PRU00169"/>
    </source>
</evidence>
<sequence length="675" mass="73954">MGGSATWLNKEKLLPTIILVESVVLVCLILIAAYGLAMQKVSLDRLSGATHIRYESYQLADQLRQSSDDLTRMVRTYTATGDARFEKYFWEIVAIRDGMKTRPGGYGRIYWDFVTADAKPPSSGAGARVPLETLMRQAGVTDEEFDLLSRAKLNSDALILMEIEAMNAMKGIFKDAEGKYAKKGDPDPVRARGIVFGAAYHEAKRGIMQPINDFYAAIDMRTGKAVAQAQARVDFYRGLLVLVYPFSIAVVALLFLTTKLAQKVHVGQLENSIEQQGRYLEELREAKKQAEQASYAKSMFLANMSHELRTPLNGIMGMQQLLKSTRLDEEQSQYVSLAIQSAHRLTGLLSDILDLTKIESGKMRVVETPLDIARVFNLVEQLFGPACGQKGILLSRHMDEGIPPNLLGASVRLQQILNNLVGNAVKFTDTGTIAVSASPLKNSPPGQVRVLFSVSDTGIGIDENRIEELFEEFTQADEGFRRSYQGAGLGLSIVRQLVGLLGGNLCAMSEPGKGTAFHFSLPFTIGEALQPETEEAVAVPCEPSSSHAILLVEDESVNRLAIKSITERAGYRVVAVGNGKEALEELADHDYDLVLMDIQMPVMDGVEATRAIRDGATGEANRNIPIVALTAYAMAEDRDKFLKAGADEYLSKPVREENLVATVGTLLRKADKCAH</sequence>
<evidence type="ECO:0000259" key="7">
    <source>
        <dbReference type="PROSITE" id="PS50109"/>
    </source>
</evidence>
<keyword evidence="5" id="KW-0175">Coiled coil</keyword>
<dbReference type="InterPro" id="IPR036890">
    <property type="entry name" value="HATPase_C_sf"/>
</dbReference>
<dbReference type="Gene3D" id="3.40.50.2300">
    <property type="match status" value="1"/>
</dbReference>